<evidence type="ECO:0008006" key="5">
    <source>
        <dbReference type="Google" id="ProtNLM"/>
    </source>
</evidence>
<name>A0ABZ0RN32_9BACT</name>
<feature type="coiled-coil region" evidence="1">
    <location>
        <begin position="69"/>
        <end position="96"/>
    </location>
</feature>
<dbReference type="SUPFAM" id="SSF56935">
    <property type="entry name" value="Porins"/>
    <property type="match status" value="1"/>
</dbReference>
<keyword evidence="2" id="KW-0732">Signal</keyword>
<dbReference type="RefSeq" id="WP_319834468.1">
    <property type="nucleotide sequence ID" value="NZ_CP138858.1"/>
</dbReference>
<keyword evidence="4" id="KW-1185">Reference proteome</keyword>
<keyword evidence="1" id="KW-0175">Coiled coil</keyword>
<dbReference type="Gene3D" id="2.40.160.10">
    <property type="entry name" value="Porin"/>
    <property type="match status" value="1"/>
</dbReference>
<organism evidence="3 4">
    <name type="scientific">Coraliomargarita algicola</name>
    <dbReference type="NCBI Taxonomy" id="3092156"/>
    <lineage>
        <taxon>Bacteria</taxon>
        <taxon>Pseudomonadati</taxon>
        <taxon>Verrucomicrobiota</taxon>
        <taxon>Opitutia</taxon>
        <taxon>Puniceicoccales</taxon>
        <taxon>Coraliomargaritaceae</taxon>
        <taxon>Coraliomargarita</taxon>
    </lineage>
</organism>
<feature type="chain" id="PRO_5046016718" description="Porin" evidence="2">
    <location>
        <begin position="24"/>
        <end position="441"/>
    </location>
</feature>
<accession>A0ABZ0RN32</accession>
<dbReference type="EMBL" id="CP138858">
    <property type="protein sequence ID" value="WPJ97631.1"/>
    <property type="molecule type" value="Genomic_DNA"/>
</dbReference>
<dbReference type="InterPro" id="IPR023614">
    <property type="entry name" value="Porin_dom_sf"/>
</dbReference>
<gene>
    <name evidence="3" type="ORF">SH580_07900</name>
</gene>
<feature type="signal peptide" evidence="2">
    <location>
        <begin position="1"/>
        <end position="23"/>
    </location>
</feature>
<protein>
    <recommendedName>
        <fullName evidence="5">Porin</fullName>
    </recommendedName>
</protein>
<evidence type="ECO:0000256" key="2">
    <source>
        <dbReference type="SAM" id="SignalP"/>
    </source>
</evidence>
<sequence>MKKHPILALVILGLAAFASTLRAAEETTTSMPSREVMWEMLQQQQKQIAELTALVKANQSSTVETRLELAQAKAAASNAQAEANNTRKALASTQAQLEATTLAVEESGSSFGSAGWWEKTSVGGYGELHANFYENADNEIDFHRFVLFVNHEYNDWITLYTELELEHSLAGDGASKPGEVELEQAFVRMDWTERFSTDAGLFLMPVGITNETHEPNTFYGVERNNIESRIIPSTWWEAGLKGTYRFNNGIAVDAGITSGLDMTTDGVIRGARQKVAEAINNEAAFVGRVKYTGIAGLELGASAFYQDEMKQSVGGDVSGLLTEVHADYSYQNFRLRALYARWDLSGTIDADAENQYGFYIEPSYRWQVSEKYGELGVYFRYSNYEYYTGTLLSENDIYELGLNYWPHPNVVFKADLQEISESDQYSANGDTVFNLGVGYQF</sequence>
<evidence type="ECO:0000313" key="4">
    <source>
        <dbReference type="Proteomes" id="UP001324993"/>
    </source>
</evidence>
<evidence type="ECO:0000256" key="1">
    <source>
        <dbReference type="SAM" id="Coils"/>
    </source>
</evidence>
<evidence type="ECO:0000313" key="3">
    <source>
        <dbReference type="EMBL" id="WPJ97631.1"/>
    </source>
</evidence>
<reference evidence="3 4" key="1">
    <citation type="submission" date="2023-11" db="EMBL/GenBank/DDBJ databases">
        <title>Coraliomargarita sp. nov., isolated from marine algae.</title>
        <authorList>
            <person name="Lee J.K."/>
            <person name="Baek J.H."/>
            <person name="Kim J.M."/>
            <person name="Choi D.G."/>
            <person name="Jeon C.O."/>
        </authorList>
    </citation>
    <scope>NUCLEOTIDE SEQUENCE [LARGE SCALE GENOMIC DNA]</scope>
    <source>
        <strain evidence="3 4">J2-16</strain>
    </source>
</reference>
<dbReference type="Proteomes" id="UP001324993">
    <property type="component" value="Chromosome"/>
</dbReference>
<proteinExistence type="predicted"/>